<dbReference type="Gene3D" id="2.60.40.150">
    <property type="entry name" value="C2 domain"/>
    <property type="match status" value="1"/>
</dbReference>
<dbReference type="SMART" id="SM00239">
    <property type="entry name" value="C2"/>
    <property type="match status" value="1"/>
</dbReference>
<dbReference type="PANTHER" id="PTHR31425">
    <property type="entry name" value="PHOSPHORIBOSYLANTHRANILATE TRANSFERASE ISOFORM 1"/>
    <property type="match status" value="1"/>
</dbReference>
<dbReference type="AlphaFoldDB" id="A0A8X9A8A7"/>
<dbReference type="SUPFAM" id="SSF49562">
    <property type="entry name" value="C2 domain (Calcium/lipid-binding domain, CaLB)"/>
    <property type="match status" value="1"/>
</dbReference>
<accession>A0A8X9A8A7</accession>
<dbReference type="InterPro" id="IPR035892">
    <property type="entry name" value="C2_domain_sf"/>
</dbReference>
<dbReference type="InterPro" id="IPR000008">
    <property type="entry name" value="C2_dom"/>
</dbReference>
<keyword evidence="4" id="KW-1185">Reference proteome</keyword>
<dbReference type="InterPro" id="IPR047259">
    <property type="entry name" value="QUIRKY-like"/>
</dbReference>
<dbReference type="PANTHER" id="PTHR31425:SF35">
    <property type="entry name" value="MULTIPLE C2 DOMAIN AND TRANSMEMBRANE REGION PROTEIN 16"/>
    <property type="match status" value="1"/>
</dbReference>
<reference evidence="3" key="1">
    <citation type="submission" date="2018-01" db="EMBL/GenBank/DDBJ databases">
        <authorList>
            <person name="Mao J.F."/>
        </authorList>
    </citation>
    <scope>NUCLEOTIDE SEQUENCE</scope>
    <source>
        <strain evidence="3">Huo1</strain>
        <tissue evidence="3">Leaf</tissue>
    </source>
</reference>
<proteinExistence type="predicted"/>
<evidence type="ECO:0000259" key="2">
    <source>
        <dbReference type="PROSITE" id="PS50004"/>
    </source>
</evidence>
<feature type="compositionally biased region" description="Pro residues" evidence="1">
    <location>
        <begin position="95"/>
        <end position="106"/>
    </location>
</feature>
<evidence type="ECO:0000256" key="1">
    <source>
        <dbReference type="SAM" id="MobiDB-lite"/>
    </source>
</evidence>
<organism evidence="3">
    <name type="scientific">Salvia splendens</name>
    <name type="common">Scarlet sage</name>
    <dbReference type="NCBI Taxonomy" id="180675"/>
    <lineage>
        <taxon>Eukaryota</taxon>
        <taxon>Viridiplantae</taxon>
        <taxon>Streptophyta</taxon>
        <taxon>Embryophyta</taxon>
        <taxon>Tracheophyta</taxon>
        <taxon>Spermatophyta</taxon>
        <taxon>Magnoliopsida</taxon>
        <taxon>eudicotyledons</taxon>
        <taxon>Gunneridae</taxon>
        <taxon>Pentapetalae</taxon>
        <taxon>asterids</taxon>
        <taxon>lamiids</taxon>
        <taxon>Lamiales</taxon>
        <taxon>Lamiaceae</taxon>
        <taxon>Nepetoideae</taxon>
        <taxon>Mentheae</taxon>
        <taxon>Salviinae</taxon>
        <taxon>Salvia</taxon>
        <taxon>Salvia subgen. Calosphace</taxon>
        <taxon>core Calosphace</taxon>
    </lineage>
</organism>
<gene>
    <name evidence="3" type="ORF">SASPL_108490</name>
</gene>
<evidence type="ECO:0000313" key="3">
    <source>
        <dbReference type="EMBL" id="KAG6430424.1"/>
    </source>
</evidence>
<evidence type="ECO:0000313" key="4">
    <source>
        <dbReference type="Proteomes" id="UP000298416"/>
    </source>
</evidence>
<feature type="compositionally biased region" description="Basic and acidic residues" evidence="1">
    <location>
        <begin position="44"/>
        <end position="67"/>
    </location>
</feature>
<comment type="caution">
    <text evidence="3">The sequence shown here is derived from an EMBL/GenBank/DDBJ whole genome shotgun (WGS) entry which is preliminary data.</text>
</comment>
<feature type="compositionally biased region" description="Pro residues" evidence="1">
    <location>
        <begin position="24"/>
        <end position="42"/>
    </location>
</feature>
<reference evidence="3" key="2">
    <citation type="submission" date="2020-08" db="EMBL/GenBank/DDBJ databases">
        <title>Plant Genome Project.</title>
        <authorList>
            <person name="Zhang R.-G."/>
        </authorList>
    </citation>
    <scope>NUCLEOTIDE SEQUENCE</scope>
    <source>
        <strain evidence="3">Huo1</strain>
        <tissue evidence="3">Leaf</tissue>
    </source>
</reference>
<dbReference type="Proteomes" id="UP000298416">
    <property type="component" value="Unassembled WGS sequence"/>
</dbReference>
<protein>
    <recommendedName>
        <fullName evidence="2">C2 domain-containing protein</fullName>
    </recommendedName>
</protein>
<name>A0A8X9A8A7_SALSN</name>
<dbReference type="Pfam" id="PF00168">
    <property type="entry name" value="C2"/>
    <property type="match status" value="1"/>
</dbReference>
<dbReference type="EMBL" id="PNBA02000003">
    <property type="protein sequence ID" value="KAG6430424.1"/>
    <property type="molecule type" value="Genomic_DNA"/>
</dbReference>
<dbReference type="PROSITE" id="PS50004">
    <property type="entry name" value="C2"/>
    <property type="match status" value="1"/>
</dbReference>
<feature type="region of interest" description="Disordered" evidence="1">
    <location>
        <begin position="19"/>
        <end position="111"/>
    </location>
</feature>
<sequence>MKSLLSWIQGEIGLKIYFSDEVAPPSPPPEPVAADPPPPPASDEPEKNETSAAAPEEKPLAEADKVESPPSDPDADRLKASVSSAAMPEEKSVEPQPPPPPPPPPFDSDADRLKASVSSAAMPLVKINGPKPISHVSSVRRFMSDQSDRSMIEQSSFDLVDKMHYLFVRVVRARSLPTTGSPVVKIAVSGFHVVSKPARKTALFDWDQTFASRRDSEGSSSILEVSVWDPIGADVGHDFLGGICFDVGEIPLRDPPDSPLALQ</sequence>
<feature type="domain" description="C2" evidence="2">
    <location>
        <begin position="146"/>
        <end position="260"/>
    </location>
</feature>